<dbReference type="AlphaFoldDB" id="A0A428UK04"/>
<protein>
    <submittedName>
        <fullName evidence="1">Uncharacterized protein</fullName>
    </submittedName>
</protein>
<evidence type="ECO:0000313" key="1">
    <source>
        <dbReference type="EMBL" id="RSM14625.1"/>
    </source>
</evidence>
<dbReference type="Proteomes" id="UP000287144">
    <property type="component" value="Unassembled WGS sequence"/>
</dbReference>
<sequence>MASCCESVCAALQSTAPHPLIHDTLSGTVLGAIPAPSTAHVGFCRIRHTGDQLLSETVRNAVVQLTCIRITMPASHKLVCTDLFVLEVSQI</sequence>
<accession>A0A428UK04</accession>
<dbReference type="EMBL" id="NKCK01000006">
    <property type="protein sequence ID" value="RSM14625.1"/>
    <property type="molecule type" value="Genomic_DNA"/>
</dbReference>
<name>A0A428UK04_9HYPO</name>
<keyword evidence="2" id="KW-1185">Reference proteome</keyword>
<gene>
    <name evidence="1" type="ORF">CEP52_001219</name>
</gene>
<organism evidence="1 2">
    <name type="scientific">Fusarium oligoseptatum</name>
    <dbReference type="NCBI Taxonomy" id="2604345"/>
    <lineage>
        <taxon>Eukaryota</taxon>
        <taxon>Fungi</taxon>
        <taxon>Dikarya</taxon>
        <taxon>Ascomycota</taxon>
        <taxon>Pezizomycotina</taxon>
        <taxon>Sordariomycetes</taxon>
        <taxon>Hypocreomycetidae</taxon>
        <taxon>Hypocreales</taxon>
        <taxon>Nectriaceae</taxon>
        <taxon>Fusarium</taxon>
        <taxon>Fusarium solani species complex</taxon>
    </lineage>
</organism>
<comment type="caution">
    <text evidence="1">The sequence shown here is derived from an EMBL/GenBank/DDBJ whole genome shotgun (WGS) entry which is preliminary data.</text>
</comment>
<evidence type="ECO:0000313" key="2">
    <source>
        <dbReference type="Proteomes" id="UP000287144"/>
    </source>
</evidence>
<reference evidence="1 2" key="1">
    <citation type="submission" date="2017-06" db="EMBL/GenBank/DDBJ databases">
        <title>Comparative genomic analysis of Ambrosia Fusariam Clade fungi.</title>
        <authorList>
            <person name="Stajich J.E."/>
            <person name="Carrillo J."/>
            <person name="Kijimoto T."/>
            <person name="Eskalen A."/>
            <person name="O'Donnell K."/>
            <person name="Kasson M."/>
        </authorList>
    </citation>
    <scope>NUCLEOTIDE SEQUENCE [LARGE SCALE GENOMIC DNA]</scope>
    <source>
        <strain evidence="1 2">NRRL62579</strain>
    </source>
</reference>
<proteinExistence type="predicted"/>